<protein>
    <recommendedName>
        <fullName evidence="1">Carboxylesterase type B domain-containing protein</fullName>
    </recommendedName>
</protein>
<reference evidence="2 3" key="1">
    <citation type="journal article" date="2020" name="ISME J.">
        <title>Uncovering the hidden diversity of litter-decomposition mechanisms in mushroom-forming fungi.</title>
        <authorList>
            <person name="Floudas D."/>
            <person name="Bentzer J."/>
            <person name="Ahren D."/>
            <person name="Johansson T."/>
            <person name="Persson P."/>
            <person name="Tunlid A."/>
        </authorList>
    </citation>
    <scope>NUCLEOTIDE SEQUENCE [LARGE SCALE GENOMIC DNA]</scope>
    <source>
        <strain evidence="2 3">CBS 291.85</strain>
    </source>
</reference>
<dbReference type="Gene3D" id="3.40.50.1820">
    <property type="entry name" value="alpha/beta hydrolase"/>
    <property type="match status" value="1"/>
</dbReference>
<evidence type="ECO:0000259" key="1">
    <source>
        <dbReference type="Pfam" id="PF00135"/>
    </source>
</evidence>
<dbReference type="InterPro" id="IPR029058">
    <property type="entry name" value="AB_hydrolase_fold"/>
</dbReference>
<dbReference type="Proteomes" id="UP000559256">
    <property type="component" value="Unassembled WGS sequence"/>
</dbReference>
<organism evidence="2 3">
    <name type="scientific">Tetrapyrgos nigripes</name>
    <dbReference type="NCBI Taxonomy" id="182062"/>
    <lineage>
        <taxon>Eukaryota</taxon>
        <taxon>Fungi</taxon>
        <taxon>Dikarya</taxon>
        <taxon>Basidiomycota</taxon>
        <taxon>Agaricomycotina</taxon>
        <taxon>Agaricomycetes</taxon>
        <taxon>Agaricomycetidae</taxon>
        <taxon>Agaricales</taxon>
        <taxon>Marasmiineae</taxon>
        <taxon>Marasmiaceae</taxon>
        <taxon>Tetrapyrgos</taxon>
    </lineage>
</organism>
<dbReference type="InterPro" id="IPR002018">
    <property type="entry name" value="CarbesteraseB"/>
</dbReference>
<name>A0A8H5BYD7_9AGAR</name>
<dbReference type="AlphaFoldDB" id="A0A8H5BYD7"/>
<gene>
    <name evidence="2" type="ORF">D9758_017198</name>
</gene>
<comment type="caution">
    <text evidence="2">The sequence shown here is derived from an EMBL/GenBank/DDBJ whole genome shotgun (WGS) entry which is preliminary data.</text>
</comment>
<sequence length="213" mass="23073">MRTLYNCQKSASFPLYYHAPLVVKPVGAPGSHQRTPTILVTANYRLGPLGFPRGDDVAREANAGSHILSLGLQDNIAALQWIKENIAAFGGDPSKVTAFGESAGARALQFLILSGQIEGLARAAIMESTRRIPSLIPQSPAANATWNDFMSALPTCPDTSPNLISHSMKVSHSSEIYYVFGTLSEHPEVKELTSSAAKLSDMMMDYIRKPTLR</sequence>
<feature type="domain" description="Carboxylesterase type B" evidence="1">
    <location>
        <begin position="37"/>
        <end position="140"/>
    </location>
</feature>
<evidence type="ECO:0000313" key="3">
    <source>
        <dbReference type="Proteomes" id="UP000559256"/>
    </source>
</evidence>
<dbReference type="EMBL" id="JAACJM010000321">
    <property type="protein sequence ID" value="KAF5331755.1"/>
    <property type="molecule type" value="Genomic_DNA"/>
</dbReference>
<dbReference type="PANTHER" id="PTHR11559">
    <property type="entry name" value="CARBOXYLESTERASE"/>
    <property type="match status" value="1"/>
</dbReference>
<accession>A0A8H5BYD7</accession>
<dbReference type="Pfam" id="PF00135">
    <property type="entry name" value="COesterase"/>
    <property type="match status" value="1"/>
</dbReference>
<proteinExistence type="predicted"/>
<keyword evidence="3" id="KW-1185">Reference proteome</keyword>
<dbReference type="OrthoDB" id="408631at2759"/>
<dbReference type="SUPFAM" id="SSF53474">
    <property type="entry name" value="alpha/beta-Hydrolases"/>
    <property type="match status" value="1"/>
</dbReference>
<evidence type="ECO:0000313" key="2">
    <source>
        <dbReference type="EMBL" id="KAF5331755.1"/>
    </source>
</evidence>
<dbReference type="InterPro" id="IPR050309">
    <property type="entry name" value="Type-B_Carboxylest/Lipase"/>
</dbReference>